<dbReference type="Proteomes" id="UP000017836">
    <property type="component" value="Unassembled WGS sequence"/>
</dbReference>
<feature type="region of interest" description="Disordered" evidence="1">
    <location>
        <begin position="28"/>
        <end position="153"/>
    </location>
</feature>
<feature type="compositionally biased region" description="Polar residues" evidence="1">
    <location>
        <begin position="139"/>
        <end position="153"/>
    </location>
</feature>
<evidence type="ECO:0000313" key="2">
    <source>
        <dbReference type="EMBL" id="ERN07639.1"/>
    </source>
</evidence>
<protein>
    <submittedName>
        <fullName evidence="2">Uncharacterized protein</fullName>
    </submittedName>
</protein>
<evidence type="ECO:0000313" key="3">
    <source>
        <dbReference type="Proteomes" id="UP000017836"/>
    </source>
</evidence>
<evidence type="ECO:0000256" key="1">
    <source>
        <dbReference type="SAM" id="MobiDB-lite"/>
    </source>
</evidence>
<feature type="compositionally biased region" description="Basic and acidic residues" evidence="1">
    <location>
        <begin position="44"/>
        <end position="60"/>
    </location>
</feature>
<keyword evidence="3" id="KW-1185">Reference proteome</keyword>
<dbReference type="AlphaFoldDB" id="U5CVV4"/>
<dbReference type="EMBL" id="KI393666">
    <property type="protein sequence ID" value="ERN07639.1"/>
    <property type="molecule type" value="Genomic_DNA"/>
</dbReference>
<dbReference type="HOGENOM" id="CLU_1715715_0_0_1"/>
<dbReference type="Gramene" id="ERN07639">
    <property type="protein sequence ID" value="ERN07639"/>
    <property type="gene ID" value="AMTR_s03490p00000280"/>
</dbReference>
<name>U5CVV4_AMBTC</name>
<reference evidence="3" key="1">
    <citation type="journal article" date="2013" name="Science">
        <title>The Amborella genome and the evolution of flowering plants.</title>
        <authorList>
            <consortium name="Amborella Genome Project"/>
        </authorList>
    </citation>
    <scope>NUCLEOTIDE SEQUENCE [LARGE SCALE GENOMIC DNA]</scope>
</reference>
<organism evidence="2 3">
    <name type="scientific">Amborella trichopoda</name>
    <dbReference type="NCBI Taxonomy" id="13333"/>
    <lineage>
        <taxon>Eukaryota</taxon>
        <taxon>Viridiplantae</taxon>
        <taxon>Streptophyta</taxon>
        <taxon>Embryophyta</taxon>
        <taxon>Tracheophyta</taxon>
        <taxon>Spermatophyta</taxon>
        <taxon>Magnoliopsida</taxon>
        <taxon>Amborellales</taxon>
        <taxon>Amborellaceae</taxon>
        <taxon>Amborella</taxon>
    </lineage>
</organism>
<feature type="compositionally biased region" description="Basic residues" evidence="1">
    <location>
        <begin position="113"/>
        <end position="126"/>
    </location>
</feature>
<feature type="compositionally biased region" description="Polar residues" evidence="1">
    <location>
        <begin position="95"/>
        <end position="108"/>
    </location>
</feature>
<proteinExistence type="predicted"/>
<feature type="region of interest" description="Disordered" evidence="1">
    <location>
        <begin position="1"/>
        <end position="20"/>
    </location>
</feature>
<accession>U5CVV4</accession>
<gene>
    <name evidence="2" type="ORF">AMTR_s03490p00000280</name>
</gene>
<sequence length="153" mass="16944">MGALPLKITPPTRDGSMNKILPCTSHDQECVEPQGFSPLSDEAIEPHEDVIDEEKDRSEGPGDGANFLSAQSSDQPLGFKRHHGVRLHELPLSPPASTHLDSSDDNSTQEQRRRQRREKIKQKKATQGRNLRSGRGKNGQRQADNSRSNSVNS</sequence>